<evidence type="ECO:0000313" key="4">
    <source>
        <dbReference type="EMBL" id="OUI78669.1"/>
    </source>
</evidence>
<gene>
    <name evidence="4" type="ORF">HK18_07205</name>
</gene>
<dbReference type="InterPro" id="IPR029055">
    <property type="entry name" value="Ntn_hydrolases_N"/>
</dbReference>
<evidence type="ECO:0000259" key="3">
    <source>
        <dbReference type="Pfam" id="PF02275"/>
    </source>
</evidence>
<evidence type="ECO:0000256" key="1">
    <source>
        <dbReference type="ARBA" id="ARBA00006625"/>
    </source>
</evidence>
<dbReference type="AlphaFoldDB" id="A0A251ZVJ1"/>
<comment type="similarity">
    <text evidence="1">Belongs to the peptidase C59 family.</text>
</comment>
<evidence type="ECO:0000256" key="2">
    <source>
        <dbReference type="ARBA" id="ARBA00022801"/>
    </source>
</evidence>
<dbReference type="Gene3D" id="3.60.60.10">
    <property type="entry name" value="Penicillin V Acylase, Chain A"/>
    <property type="match status" value="1"/>
</dbReference>
<organism evidence="4 5">
    <name type="scientific">Commensalibacter intestini</name>
    <dbReference type="NCBI Taxonomy" id="479936"/>
    <lineage>
        <taxon>Bacteria</taxon>
        <taxon>Pseudomonadati</taxon>
        <taxon>Pseudomonadota</taxon>
        <taxon>Alphaproteobacteria</taxon>
        <taxon>Acetobacterales</taxon>
        <taxon>Acetobacteraceae</taxon>
    </lineage>
</organism>
<feature type="domain" description="Choloylglycine hydrolase/NAAA C-terminal" evidence="3">
    <location>
        <begin position="4"/>
        <end position="316"/>
    </location>
</feature>
<dbReference type="PANTHER" id="PTHR35527:SF2">
    <property type="entry name" value="HYDROLASE"/>
    <property type="match status" value="1"/>
</dbReference>
<dbReference type="GO" id="GO:0016787">
    <property type="term" value="F:hydrolase activity"/>
    <property type="evidence" value="ECO:0007669"/>
    <property type="project" value="UniProtKB-KW"/>
</dbReference>
<dbReference type="EMBL" id="JOPB01000005">
    <property type="protein sequence ID" value="OUI78669.1"/>
    <property type="molecule type" value="Genomic_DNA"/>
</dbReference>
<comment type="caution">
    <text evidence="4">The sequence shown here is derived from an EMBL/GenBank/DDBJ whole genome shotgun (WGS) entry which is preliminary data.</text>
</comment>
<dbReference type="SUPFAM" id="SSF56235">
    <property type="entry name" value="N-terminal nucleophile aminohydrolases (Ntn hydrolases)"/>
    <property type="match status" value="1"/>
</dbReference>
<dbReference type="InterPro" id="IPR029132">
    <property type="entry name" value="CBAH/NAAA_C"/>
</dbReference>
<keyword evidence="2 4" id="KW-0378">Hydrolase</keyword>
<sequence>MFACTSLRILDAHQRVYHGRTLEFLTDYPSYLTYYPTGFIFENLTPDGQPGLKYTAKYNILCITMPAFSLDDRSVIEGMNNAGLSFSANMYSTSETPELKQEEYAQALPLIKIGNWALALFQSVDEIKQALLKQPMWSPTLPLLENSRSPLHFIFYDKKGQCIVVEYTKGKLCIYDNPTGVLTNGPEFSWHLTNMHNYTMLTNQDKSVSTELGGLSLQAPDLGNAMATLPSDDTSVGRFVRAVFYTSFALKAETADVALIELSHIMNKFDRPKNMTVGEQRKSEYTEWTSLSDLDRGYLFVRTYRDLNYTQYKLSDFEKDNQFYIQQLV</sequence>
<evidence type="ECO:0000313" key="5">
    <source>
        <dbReference type="Proteomes" id="UP000194946"/>
    </source>
</evidence>
<reference evidence="5" key="1">
    <citation type="submission" date="2014-06" db="EMBL/GenBank/DDBJ databases">
        <authorList>
            <person name="Winans N.J."/>
            <person name="Newell P.D."/>
            <person name="Douglas A.E."/>
        </authorList>
    </citation>
    <scope>NUCLEOTIDE SEQUENCE [LARGE SCALE GENOMIC DNA]</scope>
    <source>
        <strain evidence="5">DmL_052</strain>
    </source>
</reference>
<dbReference type="InterPro" id="IPR052193">
    <property type="entry name" value="Peptidase_C59"/>
</dbReference>
<dbReference type="PANTHER" id="PTHR35527">
    <property type="entry name" value="CHOLOYLGLYCINE HYDROLASE"/>
    <property type="match status" value="1"/>
</dbReference>
<protein>
    <submittedName>
        <fullName evidence="4">Hydrolase</fullName>
    </submittedName>
</protein>
<dbReference type="Proteomes" id="UP000194946">
    <property type="component" value="Unassembled WGS sequence"/>
</dbReference>
<proteinExistence type="inferred from homology"/>
<keyword evidence="5" id="KW-1185">Reference proteome</keyword>
<accession>A0A251ZVJ1</accession>
<name>A0A251ZVJ1_9PROT</name>
<dbReference type="Pfam" id="PF02275">
    <property type="entry name" value="CBAH"/>
    <property type="match status" value="1"/>
</dbReference>